<protein>
    <submittedName>
        <fullName evidence="1">Uncharacterized protein</fullName>
    </submittedName>
</protein>
<comment type="caution">
    <text evidence="1">The sequence shown here is derived from an EMBL/GenBank/DDBJ whole genome shotgun (WGS) entry which is preliminary data.</text>
</comment>
<dbReference type="RefSeq" id="WP_007120943.1">
    <property type="nucleotide sequence ID" value="NZ_ABID01000016.1"/>
</dbReference>
<organism evidence="1 2">
    <name type="scientific">Sulfitobacter indolifex HEL-45</name>
    <dbReference type="NCBI Taxonomy" id="391624"/>
    <lineage>
        <taxon>Bacteria</taxon>
        <taxon>Pseudomonadati</taxon>
        <taxon>Pseudomonadota</taxon>
        <taxon>Alphaproteobacteria</taxon>
        <taxon>Rhodobacterales</taxon>
        <taxon>Roseobacteraceae</taxon>
        <taxon>Sulfitobacter</taxon>
    </lineage>
</organism>
<accession>A0ABM9X1Y0</accession>
<evidence type="ECO:0000313" key="1">
    <source>
        <dbReference type="EMBL" id="EDQ03463.1"/>
    </source>
</evidence>
<dbReference type="EMBL" id="ABID01000016">
    <property type="protein sequence ID" value="EDQ03463.1"/>
    <property type="molecule type" value="Genomic_DNA"/>
</dbReference>
<name>A0ABM9X1Y0_9RHOB</name>
<sequence>MTSAEPRPTIHWISPLPPAETDIAHYTARVLPALSAKAEVVLWTDAQEWDLSLERYCVVKQFDPDTVLPRDFAAASCGTGPEVLFLHIGNSWVFHAGFLRLAQRIPTLVVLHDLAIQELMIEAVEQYEWDAPSYLAGMEKWYGAEGWRKGQACLQREEKGSVISAQLPGFELVLDKALGVLTHTQFASNAVQERLPHLPCQVLPLPFEIGPPPSQRRASSGPVRLLQFGWIGPNRRLEQVLDALAQMPEDFDYRLDVMGKIWNPDVIYDKLTQLNLAGRVHLHGFVPEPVLDDALRQAHLVLNLRHPSMGEASGSQLRIWNAGAPSAVTREGWYAGLPEDVVSFVDVDDEAAQLYVLFLRLAADRRAGDEIGAAGRAYFEAHHAPASYAQGIVSLAKETALNAGRDLALRLRSEQQTAHDLHPSLQKRLEALSAPVRTDL</sequence>
<dbReference type="SUPFAM" id="SSF53756">
    <property type="entry name" value="UDP-Glycosyltransferase/glycogen phosphorylase"/>
    <property type="match status" value="1"/>
</dbReference>
<dbReference type="Proteomes" id="UP000003257">
    <property type="component" value="Unassembled WGS sequence"/>
</dbReference>
<evidence type="ECO:0000313" key="2">
    <source>
        <dbReference type="Proteomes" id="UP000003257"/>
    </source>
</evidence>
<dbReference type="Gene3D" id="3.40.50.2000">
    <property type="entry name" value="Glycogen Phosphorylase B"/>
    <property type="match status" value="1"/>
</dbReference>
<keyword evidence="2" id="KW-1185">Reference proteome</keyword>
<reference evidence="1 2" key="1">
    <citation type="submission" date="2007-11" db="EMBL/GenBank/DDBJ databases">
        <authorList>
            <person name="Wagner-Dobler I."/>
            <person name="Ferriera S."/>
            <person name="Johnson J."/>
            <person name="Kravitz S."/>
            <person name="Beeson K."/>
            <person name="Sutton G."/>
            <person name="Rogers Y.-H."/>
            <person name="Friedman R."/>
            <person name="Frazier M."/>
            <person name="Venter J.C."/>
        </authorList>
    </citation>
    <scope>NUCLEOTIDE SEQUENCE [LARGE SCALE GENOMIC DNA]</scope>
    <source>
        <strain evidence="1 2">HEL-45</strain>
    </source>
</reference>
<gene>
    <name evidence="1" type="ORF">OIHEL45_20361</name>
</gene>
<proteinExistence type="predicted"/>